<evidence type="ECO:0000313" key="2">
    <source>
        <dbReference type="EMBL" id="TWU41404.1"/>
    </source>
</evidence>
<comment type="caution">
    <text evidence="2">The sequence shown here is derived from an EMBL/GenBank/DDBJ whole genome shotgun (WGS) entry which is preliminary data.</text>
</comment>
<evidence type="ECO:0000313" key="3">
    <source>
        <dbReference type="Proteomes" id="UP000315471"/>
    </source>
</evidence>
<dbReference type="AlphaFoldDB" id="A0A5C6DYU2"/>
<accession>A0A5C6DYU2</accession>
<proteinExistence type="predicted"/>
<organism evidence="2 3">
    <name type="scientific">Novipirellula aureliae</name>
    <dbReference type="NCBI Taxonomy" id="2527966"/>
    <lineage>
        <taxon>Bacteria</taxon>
        <taxon>Pseudomonadati</taxon>
        <taxon>Planctomycetota</taxon>
        <taxon>Planctomycetia</taxon>
        <taxon>Pirellulales</taxon>
        <taxon>Pirellulaceae</taxon>
        <taxon>Novipirellula</taxon>
    </lineage>
</organism>
<feature type="signal peptide" evidence="1">
    <location>
        <begin position="1"/>
        <end position="33"/>
    </location>
</feature>
<gene>
    <name evidence="2" type="ORF">Q31b_28480</name>
</gene>
<dbReference type="RefSeq" id="WP_146600224.1">
    <property type="nucleotide sequence ID" value="NZ_SJPY01000004.1"/>
</dbReference>
<dbReference type="Proteomes" id="UP000315471">
    <property type="component" value="Unassembled WGS sequence"/>
</dbReference>
<protein>
    <submittedName>
        <fullName evidence="2">Uncharacterized protein</fullName>
    </submittedName>
</protein>
<keyword evidence="1" id="KW-0732">Signal</keyword>
<name>A0A5C6DYU2_9BACT</name>
<feature type="chain" id="PRO_5022824544" evidence="1">
    <location>
        <begin position="34"/>
        <end position="250"/>
    </location>
</feature>
<evidence type="ECO:0000256" key="1">
    <source>
        <dbReference type="SAM" id="SignalP"/>
    </source>
</evidence>
<sequence precursor="true">MRSPIKWKQPSWLLRRGCGALLLVLTFSVSASADYVISVDSTGGTNVNLGLPGANRTIDFFIGEDVGAGSSLPMSGTTAIFMIQAGIVGGTEVVPGDETADNATGRVSATGFTGTPGYFGAGSLVTSTIFKQSDLYFAINQAFPDFSSQPLNDFTSPERWFTLNLDTSGLAPGDYAISLENPDTAFRDVDNMPVPTRANLSFTIAAVPEPSSCAMLAVVGGIAGATGRFRRRRIEVDDCINQVGFWGSRS</sequence>
<dbReference type="OrthoDB" id="295195at2"/>
<dbReference type="EMBL" id="SJPY01000004">
    <property type="protein sequence ID" value="TWU41404.1"/>
    <property type="molecule type" value="Genomic_DNA"/>
</dbReference>
<reference evidence="2 3" key="1">
    <citation type="submission" date="2019-02" db="EMBL/GenBank/DDBJ databases">
        <title>Deep-cultivation of Planctomycetes and their phenomic and genomic characterization uncovers novel biology.</title>
        <authorList>
            <person name="Wiegand S."/>
            <person name="Jogler M."/>
            <person name="Boedeker C."/>
            <person name="Pinto D."/>
            <person name="Vollmers J."/>
            <person name="Rivas-Marin E."/>
            <person name="Kohn T."/>
            <person name="Peeters S.H."/>
            <person name="Heuer A."/>
            <person name="Rast P."/>
            <person name="Oberbeckmann S."/>
            <person name="Bunk B."/>
            <person name="Jeske O."/>
            <person name="Meyerdierks A."/>
            <person name="Storesund J.E."/>
            <person name="Kallscheuer N."/>
            <person name="Luecker S."/>
            <person name="Lage O.M."/>
            <person name="Pohl T."/>
            <person name="Merkel B.J."/>
            <person name="Hornburger P."/>
            <person name="Mueller R.-W."/>
            <person name="Bruemmer F."/>
            <person name="Labrenz M."/>
            <person name="Spormann A.M."/>
            <person name="Op Den Camp H."/>
            <person name="Overmann J."/>
            <person name="Amann R."/>
            <person name="Jetten M.S.M."/>
            <person name="Mascher T."/>
            <person name="Medema M.H."/>
            <person name="Devos D.P."/>
            <person name="Kaster A.-K."/>
            <person name="Ovreas L."/>
            <person name="Rohde M."/>
            <person name="Galperin M.Y."/>
            <person name="Jogler C."/>
        </authorList>
    </citation>
    <scope>NUCLEOTIDE SEQUENCE [LARGE SCALE GENOMIC DNA]</scope>
    <source>
        <strain evidence="2 3">Q31b</strain>
    </source>
</reference>
<keyword evidence="3" id="KW-1185">Reference proteome</keyword>